<evidence type="ECO:0000256" key="2">
    <source>
        <dbReference type="SAM" id="Phobius"/>
    </source>
</evidence>
<evidence type="ECO:0000313" key="4">
    <source>
        <dbReference type="Proteomes" id="UP000053573"/>
    </source>
</evidence>
<accession>A0A0H1B8V7</accession>
<sequence>MFHSLSESSTWIACGIAMIYILEQGTCLAVHSALIQRQGGQWEITRRPPAQLQQMEPKSGKYDGTHPTRFARSAVPGPIEHHDGNAEPNGEYGNIVRPGIPSGHGLRRVLGDLETCAEDIFMPFASETDLEQPVTVSGSKLRSCREAIFSLIRWLDTQRKEIHAPPEKNPYLQSGGLQESDFWDAEKSYYKGGNTIGKRVSMANVRQQSCEVTVCRPFELPHACSDGRRMSAEKSKMCNMCNPRNEELISRHCTKQRRRLRNILYLILGILVAVSSATTVVVFLRKRKGKSRHELRVGPAYSSEQGGVLPSLMSTIRKYRGVDRRSDMERDPAARSNKMHPQSTLSQVSAEEDGHIPPLPRSDSLKLRGCVGRTRPTTPTVWDEK</sequence>
<reference evidence="4" key="1">
    <citation type="journal article" date="2015" name="PLoS Genet.">
        <title>The dynamic genome and transcriptome of the human fungal pathogen Blastomyces and close relative Emmonsia.</title>
        <authorList>
            <person name="Munoz J.F."/>
            <person name="Gauthier G.M."/>
            <person name="Desjardins C.A."/>
            <person name="Gallo J.E."/>
            <person name="Holder J."/>
            <person name="Sullivan T.D."/>
            <person name="Marty A.J."/>
            <person name="Carmen J.C."/>
            <person name="Chen Z."/>
            <person name="Ding L."/>
            <person name="Gujja S."/>
            <person name="Magrini V."/>
            <person name="Misas E."/>
            <person name="Mitreva M."/>
            <person name="Priest M."/>
            <person name="Saif S."/>
            <person name="Whiston E.A."/>
            <person name="Young S."/>
            <person name="Zeng Q."/>
            <person name="Goldman W.E."/>
            <person name="Mardis E.R."/>
            <person name="Taylor J.W."/>
            <person name="McEwen J.G."/>
            <person name="Clay O.K."/>
            <person name="Klein B.S."/>
            <person name="Cuomo C.A."/>
        </authorList>
    </citation>
    <scope>NUCLEOTIDE SEQUENCE [LARGE SCALE GENOMIC DNA]</scope>
    <source>
        <strain evidence="4">UAMH 139</strain>
    </source>
</reference>
<gene>
    <name evidence="3" type="ORF">EMPG_17078</name>
</gene>
<organism evidence="3 4">
    <name type="scientific">Blastomyces silverae</name>
    <dbReference type="NCBI Taxonomy" id="2060906"/>
    <lineage>
        <taxon>Eukaryota</taxon>
        <taxon>Fungi</taxon>
        <taxon>Dikarya</taxon>
        <taxon>Ascomycota</taxon>
        <taxon>Pezizomycotina</taxon>
        <taxon>Eurotiomycetes</taxon>
        <taxon>Eurotiomycetidae</taxon>
        <taxon>Onygenales</taxon>
        <taxon>Ajellomycetaceae</taxon>
        <taxon>Blastomyces</taxon>
    </lineage>
</organism>
<evidence type="ECO:0000256" key="1">
    <source>
        <dbReference type="SAM" id="MobiDB-lite"/>
    </source>
</evidence>
<feature type="compositionally biased region" description="Basic and acidic residues" evidence="1">
    <location>
        <begin position="320"/>
        <end position="333"/>
    </location>
</feature>
<proteinExistence type="predicted"/>
<dbReference type="STRING" id="2060906.A0A0H1B8V7"/>
<name>A0A0H1B8V7_9EURO</name>
<keyword evidence="4" id="KW-1185">Reference proteome</keyword>
<dbReference type="OrthoDB" id="4179888at2759"/>
<feature type="compositionally biased region" description="Polar residues" evidence="1">
    <location>
        <begin position="339"/>
        <end position="349"/>
    </location>
</feature>
<feature type="compositionally biased region" description="Polar residues" evidence="1">
    <location>
        <begin position="375"/>
        <end position="385"/>
    </location>
</feature>
<dbReference type="EMBL" id="LDEV01002819">
    <property type="protein sequence ID" value="KLJ07442.1"/>
    <property type="molecule type" value="Genomic_DNA"/>
</dbReference>
<keyword evidence="2" id="KW-0812">Transmembrane</keyword>
<dbReference type="AlphaFoldDB" id="A0A0H1B8V7"/>
<feature type="transmembrane region" description="Helical" evidence="2">
    <location>
        <begin position="263"/>
        <end position="284"/>
    </location>
</feature>
<comment type="caution">
    <text evidence="3">The sequence shown here is derived from an EMBL/GenBank/DDBJ whole genome shotgun (WGS) entry which is preliminary data.</text>
</comment>
<protein>
    <submittedName>
        <fullName evidence="3">Uncharacterized protein</fullName>
    </submittedName>
</protein>
<feature type="region of interest" description="Disordered" evidence="1">
    <location>
        <begin position="320"/>
        <end position="385"/>
    </location>
</feature>
<keyword evidence="2" id="KW-0472">Membrane</keyword>
<dbReference type="Proteomes" id="UP000053573">
    <property type="component" value="Unassembled WGS sequence"/>
</dbReference>
<keyword evidence="2" id="KW-1133">Transmembrane helix</keyword>
<evidence type="ECO:0000313" key="3">
    <source>
        <dbReference type="EMBL" id="KLJ07442.1"/>
    </source>
</evidence>